<evidence type="ECO:0000256" key="3">
    <source>
        <dbReference type="ARBA" id="ARBA00022989"/>
    </source>
</evidence>
<evidence type="ECO:0000256" key="1">
    <source>
        <dbReference type="ARBA" id="ARBA00004141"/>
    </source>
</evidence>
<dbReference type="Proteomes" id="UP000557688">
    <property type="component" value="Unassembled WGS sequence"/>
</dbReference>
<feature type="transmembrane region" description="Helical" evidence="5">
    <location>
        <begin position="63"/>
        <end position="84"/>
    </location>
</feature>
<evidence type="ECO:0000256" key="2">
    <source>
        <dbReference type="ARBA" id="ARBA00022692"/>
    </source>
</evidence>
<comment type="subcellular location">
    <subcellularLocation>
        <location evidence="1">Membrane</location>
        <topology evidence="1">Multi-pass membrane protein</topology>
    </subcellularLocation>
</comment>
<feature type="transmembrane region" description="Helical" evidence="5">
    <location>
        <begin position="90"/>
        <end position="110"/>
    </location>
</feature>
<sequence>MLAATALIFIALGLGFGAWAGSVPLVKTAFGLDALHLGGVLLAVATGSIVSMSRMGRVVAHHGACACAIAAGAGFALAFLPLLLASGWRFGAFLACAALLGAAMGAMDVAMNAMASGIERSTGRSVMSRLHAGFSLGGFGGALVASTLLARGVHLAGLYAAAAVLVALPMTLAAWRARRADAPNPAPTPAASTPPPDRVALPGAALGVVGALTALAMICEGAVGDWGGIFTTEALGAPPDDGPLGYAAFSATMVAMRLAGDRVRERFGATPLMAGGALVAMVGLLAVAAAPTPVWALAGFALTGIGLATLVPLAYSLAGQLGERAAGEAGAARALARAASWGYGGFLLGPPLVSAVIAATSLRGGFASLAATALAMAGLVAWLAAGRSRSAR</sequence>
<feature type="transmembrane region" description="Helical" evidence="5">
    <location>
        <begin position="296"/>
        <end position="317"/>
    </location>
</feature>
<dbReference type="GO" id="GO:0022857">
    <property type="term" value="F:transmembrane transporter activity"/>
    <property type="evidence" value="ECO:0007669"/>
    <property type="project" value="InterPro"/>
</dbReference>
<dbReference type="Gene3D" id="1.20.1250.20">
    <property type="entry name" value="MFS general substrate transporter like domains"/>
    <property type="match status" value="2"/>
</dbReference>
<feature type="transmembrane region" description="Helical" evidence="5">
    <location>
        <begin position="365"/>
        <end position="385"/>
    </location>
</feature>
<feature type="transmembrane region" description="Helical" evidence="5">
    <location>
        <begin position="338"/>
        <end position="359"/>
    </location>
</feature>
<feature type="transmembrane region" description="Helical" evidence="5">
    <location>
        <begin position="272"/>
        <end position="290"/>
    </location>
</feature>
<evidence type="ECO:0000313" key="7">
    <source>
        <dbReference type="Proteomes" id="UP000557688"/>
    </source>
</evidence>
<reference evidence="6 7" key="1">
    <citation type="submission" date="2020-08" db="EMBL/GenBank/DDBJ databases">
        <title>Genomic Encyclopedia of Type Strains, Phase III (KMG-III): the genomes of soil and plant-associated and newly described type strains.</title>
        <authorList>
            <person name="Whitman W."/>
        </authorList>
    </citation>
    <scope>NUCLEOTIDE SEQUENCE [LARGE SCALE GENOMIC DNA]</scope>
    <source>
        <strain evidence="6 7">CECT 8088</strain>
    </source>
</reference>
<comment type="caution">
    <text evidence="6">The sequence shown here is derived from an EMBL/GenBank/DDBJ whole genome shotgun (WGS) entry which is preliminary data.</text>
</comment>
<proteinExistence type="predicted"/>
<dbReference type="EMBL" id="JACHXV010000003">
    <property type="protein sequence ID" value="MBB3173239.1"/>
    <property type="molecule type" value="Genomic_DNA"/>
</dbReference>
<feature type="transmembrane region" description="Helical" evidence="5">
    <location>
        <begin position="156"/>
        <end position="175"/>
    </location>
</feature>
<evidence type="ECO:0000313" key="6">
    <source>
        <dbReference type="EMBL" id="MBB3173239.1"/>
    </source>
</evidence>
<dbReference type="GO" id="GO:0016020">
    <property type="term" value="C:membrane"/>
    <property type="evidence" value="ECO:0007669"/>
    <property type="project" value="UniProtKB-SubCell"/>
</dbReference>
<dbReference type="PANTHER" id="PTHR23514:SF13">
    <property type="entry name" value="INNER MEMBRANE PROTEIN YBJJ"/>
    <property type="match status" value="1"/>
</dbReference>
<accession>A0A839V118</accession>
<protein>
    <submittedName>
        <fullName evidence="6">MFS family permease</fullName>
    </submittedName>
</protein>
<feature type="transmembrane region" description="Helical" evidence="5">
    <location>
        <begin position="130"/>
        <end position="150"/>
    </location>
</feature>
<name>A0A839V118_9PROT</name>
<keyword evidence="4 5" id="KW-0472">Membrane</keyword>
<dbReference type="InterPro" id="IPR036259">
    <property type="entry name" value="MFS_trans_sf"/>
</dbReference>
<gene>
    <name evidence="6" type="ORF">FHR90_001057</name>
</gene>
<evidence type="ECO:0000256" key="4">
    <source>
        <dbReference type="ARBA" id="ARBA00023136"/>
    </source>
</evidence>
<dbReference type="Pfam" id="PF07690">
    <property type="entry name" value="MFS_1"/>
    <property type="match status" value="1"/>
</dbReference>
<dbReference type="PANTHER" id="PTHR23514">
    <property type="entry name" value="BYPASS OF STOP CODON PROTEIN 6"/>
    <property type="match status" value="1"/>
</dbReference>
<dbReference type="AlphaFoldDB" id="A0A839V118"/>
<organism evidence="6 7">
    <name type="scientific">Endobacter medicaginis</name>
    <dbReference type="NCBI Taxonomy" id="1181271"/>
    <lineage>
        <taxon>Bacteria</taxon>
        <taxon>Pseudomonadati</taxon>
        <taxon>Pseudomonadota</taxon>
        <taxon>Alphaproteobacteria</taxon>
        <taxon>Acetobacterales</taxon>
        <taxon>Acetobacteraceae</taxon>
        <taxon>Endobacter</taxon>
    </lineage>
</organism>
<dbReference type="InterPro" id="IPR011701">
    <property type="entry name" value="MFS"/>
</dbReference>
<keyword evidence="7" id="KW-1185">Reference proteome</keyword>
<keyword evidence="3 5" id="KW-1133">Transmembrane helix</keyword>
<feature type="transmembrane region" description="Helical" evidence="5">
    <location>
        <begin position="30"/>
        <end position="51"/>
    </location>
</feature>
<evidence type="ECO:0000256" key="5">
    <source>
        <dbReference type="SAM" id="Phobius"/>
    </source>
</evidence>
<keyword evidence="2 5" id="KW-0812">Transmembrane</keyword>
<dbReference type="InterPro" id="IPR051788">
    <property type="entry name" value="MFS_Transporter"/>
</dbReference>
<dbReference type="SUPFAM" id="SSF103473">
    <property type="entry name" value="MFS general substrate transporter"/>
    <property type="match status" value="1"/>
</dbReference>